<reference evidence="2 3" key="1">
    <citation type="submission" date="2024-05" db="EMBL/GenBank/DDBJ databases">
        <title>A high-quality chromosomal-level genome assembly of Topmouth culter (Culter alburnus).</title>
        <authorList>
            <person name="Zhao H."/>
        </authorList>
    </citation>
    <scope>NUCLEOTIDE SEQUENCE [LARGE SCALE GENOMIC DNA]</scope>
    <source>
        <strain evidence="2">CATC2023</strain>
        <tissue evidence="2">Muscle</tissue>
    </source>
</reference>
<organism evidence="2 3">
    <name type="scientific">Culter alburnus</name>
    <name type="common">Topmouth culter</name>
    <dbReference type="NCBI Taxonomy" id="194366"/>
    <lineage>
        <taxon>Eukaryota</taxon>
        <taxon>Metazoa</taxon>
        <taxon>Chordata</taxon>
        <taxon>Craniata</taxon>
        <taxon>Vertebrata</taxon>
        <taxon>Euteleostomi</taxon>
        <taxon>Actinopterygii</taxon>
        <taxon>Neopterygii</taxon>
        <taxon>Teleostei</taxon>
        <taxon>Ostariophysi</taxon>
        <taxon>Cypriniformes</taxon>
        <taxon>Xenocyprididae</taxon>
        <taxon>Xenocypridinae</taxon>
        <taxon>Culter</taxon>
    </lineage>
</organism>
<accession>A0AAW2ALA2</accession>
<comment type="caution">
    <text evidence="2">The sequence shown here is derived from an EMBL/GenBank/DDBJ whole genome shotgun (WGS) entry which is preliminary data.</text>
</comment>
<feature type="compositionally biased region" description="Basic and acidic residues" evidence="1">
    <location>
        <begin position="7"/>
        <end position="21"/>
    </location>
</feature>
<evidence type="ECO:0000256" key="1">
    <source>
        <dbReference type="SAM" id="MobiDB-lite"/>
    </source>
</evidence>
<evidence type="ECO:0000313" key="3">
    <source>
        <dbReference type="Proteomes" id="UP001479290"/>
    </source>
</evidence>
<keyword evidence="3" id="KW-1185">Reference proteome</keyword>
<dbReference type="AlphaFoldDB" id="A0AAW2ALA2"/>
<feature type="region of interest" description="Disordered" evidence="1">
    <location>
        <begin position="1"/>
        <end position="26"/>
    </location>
</feature>
<gene>
    <name evidence="2" type="ORF">ABG768_022278</name>
</gene>
<sequence>MVGLYFKQHDKSEKGGGRRESTGACGCGLPRRMAEMGWGKSRVGLESLSL</sequence>
<protein>
    <submittedName>
        <fullName evidence="2">Uncharacterized protein</fullName>
    </submittedName>
</protein>
<dbReference type="Proteomes" id="UP001479290">
    <property type="component" value="Unassembled WGS sequence"/>
</dbReference>
<name>A0AAW2ALA2_CULAL</name>
<proteinExistence type="predicted"/>
<feature type="non-terminal residue" evidence="2">
    <location>
        <position position="50"/>
    </location>
</feature>
<evidence type="ECO:0000313" key="2">
    <source>
        <dbReference type="EMBL" id="KAK9974172.1"/>
    </source>
</evidence>
<dbReference type="EMBL" id="JAWDJR010000005">
    <property type="protein sequence ID" value="KAK9974172.1"/>
    <property type="molecule type" value="Genomic_DNA"/>
</dbReference>